<reference evidence="1 2" key="1">
    <citation type="submission" date="2016-02" db="EMBL/GenBank/DDBJ databases">
        <title>Genome sequence of Clostridium thermobutyricum DSM 4928.</title>
        <authorList>
            <person name="Poehlein A."/>
            <person name="Daniel R."/>
        </authorList>
    </citation>
    <scope>NUCLEOTIDE SEQUENCE [LARGE SCALE GENOMIC DNA]</scope>
    <source>
        <strain evidence="1 2">DSM 4928</strain>
    </source>
</reference>
<dbReference type="InterPro" id="IPR023430">
    <property type="entry name" value="Pept_HybD-like_dom_sf"/>
</dbReference>
<dbReference type="InterPro" id="IPR009665">
    <property type="entry name" value="YyaC"/>
</dbReference>
<evidence type="ECO:0008006" key="3">
    <source>
        <dbReference type="Google" id="ProtNLM"/>
    </source>
</evidence>
<dbReference type="RefSeq" id="WP_080024300.1">
    <property type="nucleotide sequence ID" value="NZ_LTAY01000111.1"/>
</dbReference>
<dbReference type="EMBL" id="LTAY01000111">
    <property type="protein sequence ID" value="OPX44731.1"/>
    <property type="molecule type" value="Genomic_DNA"/>
</dbReference>
<organism evidence="1 2">
    <name type="scientific">Clostridium thermobutyricum DSM 4928</name>
    <dbReference type="NCBI Taxonomy" id="1121339"/>
    <lineage>
        <taxon>Bacteria</taxon>
        <taxon>Bacillati</taxon>
        <taxon>Bacillota</taxon>
        <taxon>Clostridia</taxon>
        <taxon>Eubacteriales</taxon>
        <taxon>Clostridiaceae</taxon>
        <taxon>Clostridium</taxon>
    </lineage>
</organism>
<name>A0A1V4SNB9_9CLOT</name>
<dbReference type="Pfam" id="PF06866">
    <property type="entry name" value="DUF1256"/>
    <property type="match status" value="1"/>
</dbReference>
<dbReference type="OrthoDB" id="9815953at2"/>
<sequence>MENLLVIDGTNENSYIELGEEIFHYIKTPYEKNKQLIILCIGTDRCTGDSLGPISGDKLKKYNLNNFFVYGTLENPIHAKNLSDYIIKINSTFKDPFIIAVDASLGKISNIGNINLKNTPLSPGLALNKDLPKVGDLSLTGIVNISGNFEFLVLQNTRLYTVMLLSNTIFKSFVYADKLLSKTLKKIIKIYPQETKRS</sequence>
<comment type="caution">
    <text evidence="1">The sequence shown here is derived from an EMBL/GenBank/DDBJ whole genome shotgun (WGS) entry which is preliminary data.</text>
</comment>
<dbReference type="SUPFAM" id="SSF53163">
    <property type="entry name" value="HybD-like"/>
    <property type="match status" value="1"/>
</dbReference>
<evidence type="ECO:0000313" key="2">
    <source>
        <dbReference type="Proteomes" id="UP000191448"/>
    </source>
</evidence>
<evidence type="ECO:0000313" key="1">
    <source>
        <dbReference type="EMBL" id="OPX44731.1"/>
    </source>
</evidence>
<proteinExistence type="predicted"/>
<accession>A0A1V4SNB9</accession>
<gene>
    <name evidence="1" type="ORF">CLTHE_32660</name>
</gene>
<dbReference type="AlphaFoldDB" id="A0A1V4SNB9"/>
<protein>
    <recommendedName>
        <fullName evidence="3">Sporulation protein YyaC</fullName>
    </recommendedName>
</protein>
<dbReference type="Proteomes" id="UP000191448">
    <property type="component" value="Unassembled WGS sequence"/>
</dbReference>
<dbReference type="NCBIfam" id="TIGR02841">
    <property type="entry name" value="spore_YyaC"/>
    <property type="match status" value="1"/>
</dbReference>